<dbReference type="GO" id="GO:0043023">
    <property type="term" value="F:ribosomal large subunit binding"/>
    <property type="evidence" value="ECO:0007669"/>
    <property type="project" value="TreeGrafter"/>
</dbReference>
<evidence type="ECO:0000256" key="1">
    <source>
        <dbReference type="ARBA" id="ARBA00004496"/>
    </source>
</evidence>
<dbReference type="Gene3D" id="1.10.132.20">
    <property type="entry name" value="Ribosome-recycling factor"/>
    <property type="match status" value="1"/>
</dbReference>
<dbReference type="InterPro" id="IPR036191">
    <property type="entry name" value="RRF_sf"/>
</dbReference>
<dbReference type="EMBL" id="BARS01017152">
    <property type="protein sequence ID" value="GAF94793.1"/>
    <property type="molecule type" value="Genomic_DNA"/>
</dbReference>
<keyword evidence="3" id="KW-0963">Cytoplasm</keyword>
<evidence type="ECO:0000256" key="2">
    <source>
        <dbReference type="ARBA" id="ARBA00005912"/>
    </source>
</evidence>
<dbReference type="CDD" id="cd00520">
    <property type="entry name" value="RRF"/>
    <property type="match status" value="1"/>
</dbReference>
<dbReference type="FunFam" id="3.30.1360.40:FF:000001">
    <property type="entry name" value="Ribosome-recycling factor"/>
    <property type="match status" value="1"/>
</dbReference>
<dbReference type="PANTHER" id="PTHR20982:SF3">
    <property type="entry name" value="MITOCHONDRIAL RIBOSOME RECYCLING FACTOR PSEUDO 1"/>
    <property type="match status" value="1"/>
</dbReference>
<dbReference type="InterPro" id="IPR023584">
    <property type="entry name" value="Ribosome_recyc_fac_dom"/>
</dbReference>
<evidence type="ECO:0000313" key="6">
    <source>
        <dbReference type="EMBL" id="GAF94793.1"/>
    </source>
</evidence>
<organism evidence="6">
    <name type="scientific">marine sediment metagenome</name>
    <dbReference type="NCBI Taxonomy" id="412755"/>
    <lineage>
        <taxon>unclassified sequences</taxon>
        <taxon>metagenomes</taxon>
        <taxon>ecological metagenomes</taxon>
    </lineage>
</organism>
<proteinExistence type="inferred from homology"/>
<reference evidence="6" key="1">
    <citation type="journal article" date="2014" name="Front. Microbiol.">
        <title>High frequency of phylogenetically diverse reductive dehalogenase-homologous genes in deep subseafloor sedimentary metagenomes.</title>
        <authorList>
            <person name="Kawai M."/>
            <person name="Futagami T."/>
            <person name="Toyoda A."/>
            <person name="Takaki Y."/>
            <person name="Nishi S."/>
            <person name="Hori S."/>
            <person name="Arai W."/>
            <person name="Tsubouchi T."/>
            <person name="Morono Y."/>
            <person name="Uchiyama I."/>
            <person name="Ito T."/>
            <person name="Fujiyama A."/>
            <person name="Inagaki F."/>
            <person name="Takami H."/>
        </authorList>
    </citation>
    <scope>NUCLEOTIDE SEQUENCE</scope>
    <source>
        <strain evidence="6">Expedition CK06-06</strain>
    </source>
</reference>
<dbReference type="InterPro" id="IPR002661">
    <property type="entry name" value="Ribosome_recyc_fac"/>
</dbReference>
<accession>X0TMJ7</accession>
<feature type="domain" description="Ribosome recycling factor" evidence="5">
    <location>
        <begin position="21"/>
        <end position="184"/>
    </location>
</feature>
<name>X0TMJ7_9ZZZZ</name>
<dbReference type="NCBIfam" id="TIGR00496">
    <property type="entry name" value="frr"/>
    <property type="match status" value="1"/>
</dbReference>
<evidence type="ECO:0000256" key="3">
    <source>
        <dbReference type="ARBA" id="ARBA00022490"/>
    </source>
</evidence>
<dbReference type="GO" id="GO:0005737">
    <property type="term" value="C:cytoplasm"/>
    <property type="evidence" value="ECO:0007669"/>
    <property type="project" value="UniProtKB-SubCell"/>
</dbReference>
<dbReference type="SUPFAM" id="SSF55194">
    <property type="entry name" value="Ribosome recycling factor, RRF"/>
    <property type="match status" value="1"/>
</dbReference>
<keyword evidence="4" id="KW-0648">Protein biosynthesis</keyword>
<gene>
    <name evidence="6" type="ORF">S01H1_28095</name>
</gene>
<comment type="similarity">
    <text evidence="2">Belongs to the RRF family.</text>
</comment>
<evidence type="ECO:0000259" key="5">
    <source>
        <dbReference type="Pfam" id="PF01765"/>
    </source>
</evidence>
<dbReference type="PANTHER" id="PTHR20982">
    <property type="entry name" value="RIBOSOME RECYCLING FACTOR"/>
    <property type="match status" value="1"/>
</dbReference>
<sequence>MPAKEILSESKSKMKKASEALQNELKTVRTGRAATGLIENIKADYYGTPTPLKQMATLATPTVDMIVIKPFDPASVKEIEKAIKSSDLSIAPVVDGKLIRLNIPPLSEERRRQLVGQAKQMGEQTKVTIRNIRRDANKQLEKEQKDKLITEDDLQTGRKQIDDVTREYTDKVDDMVKNKSDEIMLD</sequence>
<dbReference type="GO" id="GO:0006412">
    <property type="term" value="P:translation"/>
    <property type="evidence" value="ECO:0007669"/>
    <property type="project" value="UniProtKB-KW"/>
</dbReference>
<dbReference type="AlphaFoldDB" id="X0TMJ7"/>
<dbReference type="FunFam" id="1.10.132.20:FF:000001">
    <property type="entry name" value="Ribosome-recycling factor"/>
    <property type="match status" value="1"/>
</dbReference>
<dbReference type="Pfam" id="PF01765">
    <property type="entry name" value="RRF"/>
    <property type="match status" value="1"/>
</dbReference>
<protein>
    <recommendedName>
        <fullName evidence="5">Ribosome recycling factor domain-containing protein</fullName>
    </recommendedName>
</protein>
<dbReference type="Gene3D" id="3.30.1360.40">
    <property type="match status" value="1"/>
</dbReference>
<evidence type="ECO:0000256" key="4">
    <source>
        <dbReference type="ARBA" id="ARBA00022917"/>
    </source>
</evidence>
<dbReference type="HAMAP" id="MF_00040">
    <property type="entry name" value="RRF"/>
    <property type="match status" value="1"/>
</dbReference>
<comment type="caution">
    <text evidence="6">The sequence shown here is derived from an EMBL/GenBank/DDBJ whole genome shotgun (WGS) entry which is preliminary data.</text>
</comment>
<comment type="subcellular location">
    <subcellularLocation>
        <location evidence="1">Cytoplasm</location>
    </subcellularLocation>
</comment>